<dbReference type="Proteomes" id="UP001320159">
    <property type="component" value="Unassembled WGS sequence"/>
</dbReference>
<name>A0AAP2RE30_9EURY</name>
<dbReference type="AlphaFoldDB" id="A0AAP2RE30"/>
<comment type="caution">
    <text evidence="1">The sequence shown here is derived from an EMBL/GenBank/DDBJ whole genome shotgun (WGS) entry which is preliminary data.</text>
</comment>
<protein>
    <submittedName>
        <fullName evidence="1">Recombinase RecA</fullName>
    </submittedName>
</protein>
<keyword evidence="2" id="KW-1185">Reference proteome</keyword>
<proteinExistence type="predicted"/>
<evidence type="ECO:0000313" key="2">
    <source>
        <dbReference type="Proteomes" id="UP001320159"/>
    </source>
</evidence>
<reference evidence="1 2" key="1">
    <citation type="submission" date="2017-11" db="EMBL/GenBank/DDBJ databases">
        <title>Isolation and Characterization of Family Methanocellaceae Species from Potential Methane Hydrate Area Offshore Southwestern Taiwan.</title>
        <authorList>
            <person name="Zhang W.-L."/>
            <person name="Chen W.-C."/>
            <person name="Lai M.-C."/>
            <person name="Chen S.-C."/>
        </authorList>
    </citation>
    <scope>NUCLEOTIDE SEQUENCE [LARGE SCALE GENOMIC DNA]</scope>
    <source>
        <strain evidence="1 2">CWC-04</strain>
    </source>
</reference>
<dbReference type="EMBL" id="PGCK01000003">
    <property type="protein sequence ID" value="MCD1294482.1"/>
    <property type="molecule type" value="Genomic_DNA"/>
</dbReference>
<accession>A0AAP2RE30</accession>
<dbReference type="InterPro" id="IPR027417">
    <property type="entry name" value="P-loop_NTPase"/>
</dbReference>
<organism evidence="1 2">
    <name type="scientific">Methanooceanicella nereidis</name>
    <dbReference type="NCBI Taxonomy" id="2052831"/>
    <lineage>
        <taxon>Archaea</taxon>
        <taxon>Methanobacteriati</taxon>
        <taxon>Methanobacteriota</taxon>
        <taxon>Stenosarchaea group</taxon>
        <taxon>Methanomicrobia</taxon>
        <taxon>Methanocellales</taxon>
        <taxon>Methanocellaceae</taxon>
        <taxon>Methanooceanicella</taxon>
    </lineage>
</organism>
<dbReference type="InterPro" id="IPR055927">
    <property type="entry name" value="DUF7504"/>
</dbReference>
<dbReference type="Pfam" id="PF24336">
    <property type="entry name" value="DUF7504"/>
    <property type="match status" value="1"/>
</dbReference>
<evidence type="ECO:0000313" key="1">
    <source>
        <dbReference type="EMBL" id="MCD1294482.1"/>
    </source>
</evidence>
<sequence>MHKYYLGLKELDEAIGGISGGANIMLIGPPMSGKDSILNNIIAAGLSSEEGVIFLTTKVPGESVIEKFSGEGEGKINNIGIVDCISKSLGLGSNDTPSIKRATSPVDLTGIGVRISQFIEEFGKHKNIKDVRLCINSLSTILMYSNLQTVFRFMHVFSGRVTAIKALGVYVVEEGMHDEQTISTLKQLFNGVIEVKVENDSYYMRAAGLTPRPTRWFEYEVVNDMAVIRGVKDD</sequence>
<gene>
    <name evidence="1" type="ORF">CUJ83_05640</name>
</gene>
<dbReference type="SUPFAM" id="SSF52540">
    <property type="entry name" value="P-loop containing nucleoside triphosphate hydrolases"/>
    <property type="match status" value="1"/>
</dbReference>
<dbReference type="Gene3D" id="3.40.50.300">
    <property type="entry name" value="P-loop containing nucleotide triphosphate hydrolases"/>
    <property type="match status" value="1"/>
</dbReference>